<accession>A0A1U9YVC4</accession>
<dbReference type="AlphaFoldDB" id="A0A1U9YVC4"/>
<sequence>MNDVSLKLGDHREALAAFAVTPMPETPAETFS</sequence>
<name>A0A1U9YVC4_9HYPH</name>
<dbReference type="KEGG" id="mmed:Mame_00010"/>
<proteinExistence type="predicted"/>
<evidence type="ECO:0000313" key="2">
    <source>
        <dbReference type="Proteomes" id="UP000191135"/>
    </source>
</evidence>
<organism evidence="1 2">
    <name type="scientific">Martelella mediterranea DSM 17316</name>
    <dbReference type="NCBI Taxonomy" id="1122214"/>
    <lineage>
        <taxon>Bacteria</taxon>
        <taxon>Pseudomonadati</taxon>
        <taxon>Pseudomonadota</taxon>
        <taxon>Alphaproteobacteria</taxon>
        <taxon>Hyphomicrobiales</taxon>
        <taxon>Aurantimonadaceae</taxon>
        <taxon>Martelella</taxon>
    </lineage>
</organism>
<reference evidence="1 2" key="1">
    <citation type="submission" date="2017-03" db="EMBL/GenBank/DDBJ databases">
        <title>Foreign affairs: Plasmid Transfer between Roseobacters and Rhizobia.</title>
        <authorList>
            <person name="Bartling P."/>
            <person name="Bunk B."/>
            <person name="Overmann J."/>
            <person name="Brinkmann H."/>
            <person name="Petersen J."/>
        </authorList>
    </citation>
    <scope>NUCLEOTIDE SEQUENCE [LARGE SCALE GENOMIC DNA]</scope>
    <source>
        <strain evidence="1 2">MACL11</strain>
    </source>
</reference>
<dbReference type="EMBL" id="CP020330">
    <property type="protein sequence ID" value="AQZ49395.1"/>
    <property type="molecule type" value="Genomic_DNA"/>
</dbReference>
<protein>
    <submittedName>
        <fullName evidence="1">Uncharacterized protein</fullName>
    </submittedName>
</protein>
<dbReference type="Proteomes" id="UP000191135">
    <property type="component" value="Chromosome"/>
</dbReference>
<keyword evidence="2" id="KW-1185">Reference proteome</keyword>
<evidence type="ECO:0000313" key="1">
    <source>
        <dbReference type="EMBL" id="AQZ49395.1"/>
    </source>
</evidence>
<gene>
    <name evidence="1" type="ORF">Mame_00010</name>
</gene>